<dbReference type="Gene3D" id="3.30.200.20">
    <property type="entry name" value="Phosphorylase Kinase, domain 1"/>
    <property type="match status" value="1"/>
</dbReference>
<dbReference type="EMBL" id="RSCL01000015">
    <property type="protein sequence ID" value="RUT02890.1"/>
    <property type="molecule type" value="Genomic_DNA"/>
</dbReference>
<dbReference type="PROSITE" id="PS00107">
    <property type="entry name" value="PROTEIN_KINASE_ATP"/>
    <property type="match status" value="1"/>
</dbReference>
<dbReference type="SUPFAM" id="SSF56112">
    <property type="entry name" value="Protein kinase-like (PK-like)"/>
    <property type="match status" value="1"/>
</dbReference>
<protein>
    <recommendedName>
        <fullName evidence="4">Protein kinase domain-containing protein</fullName>
    </recommendedName>
</protein>
<evidence type="ECO:0000256" key="1">
    <source>
        <dbReference type="PROSITE-ProRule" id="PRU10141"/>
    </source>
</evidence>
<dbReference type="InterPro" id="IPR017441">
    <property type="entry name" value="Protein_kinase_ATP_BS"/>
</dbReference>
<reference evidence="2" key="2">
    <citation type="journal article" date="2019" name="Genome Biol. Evol.">
        <title>Day and night: Metabolic profiles and evolutionary relationships of six axenic non-marine cyanobacteria.</title>
        <authorList>
            <person name="Will S.E."/>
            <person name="Henke P."/>
            <person name="Boedeker C."/>
            <person name="Huang S."/>
            <person name="Brinkmann H."/>
            <person name="Rohde M."/>
            <person name="Jarek M."/>
            <person name="Friedl T."/>
            <person name="Seufert S."/>
            <person name="Schumacher M."/>
            <person name="Overmann J."/>
            <person name="Neumann-Schaal M."/>
            <person name="Petersen J."/>
        </authorList>
    </citation>
    <scope>NUCLEOTIDE SEQUENCE [LARGE SCALE GENOMIC DNA]</scope>
    <source>
        <strain evidence="2">PCC 7102</strain>
    </source>
</reference>
<dbReference type="AlphaFoldDB" id="A0A3S1AKJ7"/>
<dbReference type="InterPro" id="IPR011009">
    <property type="entry name" value="Kinase-like_dom_sf"/>
</dbReference>
<proteinExistence type="predicted"/>
<dbReference type="GO" id="GO:0005524">
    <property type="term" value="F:ATP binding"/>
    <property type="evidence" value="ECO:0007669"/>
    <property type="project" value="UniProtKB-UniRule"/>
</dbReference>
<name>A0A3S1AKJ7_9CYAN</name>
<keyword evidence="1" id="KW-0067">ATP-binding</keyword>
<accession>A0A3S1AKJ7</accession>
<comment type="caution">
    <text evidence="2">The sequence shown here is derived from an EMBL/GenBank/DDBJ whole genome shotgun (WGS) entry which is preliminary data.</text>
</comment>
<evidence type="ECO:0008006" key="4">
    <source>
        <dbReference type="Google" id="ProtNLM"/>
    </source>
</evidence>
<keyword evidence="3" id="KW-1185">Reference proteome</keyword>
<evidence type="ECO:0000313" key="2">
    <source>
        <dbReference type="EMBL" id="RUT02890.1"/>
    </source>
</evidence>
<gene>
    <name evidence="2" type="ORF">DSM106972_058100</name>
</gene>
<sequence length="62" mass="6569">MQAPLHQVGDIISDTQQQYRVVGILGEGSSGVTYAAENTTQSAVTVALKVLSLQHTSAAWLK</sequence>
<organism evidence="2 3">
    <name type="scientific">Dulcicalothrix desertica PCC 7102</name>
    <dbReference type="NCBI Taxonomy" id="232991"/>
    <lineage>
        <taxon>Bacteria</taxon>
        <taxon>Bacillati</taxon>
        <taxon>Cyanobacteriota</taxon>
        <taxon>Cyanophyceae</taxon>
        <taxon>Nostocales</taxon>
        <taxon>Calotrichaceae</taxon>
        <taxon>Dulcicalothrix</taxon>
    </lineage>
</organism>
<dbReference type="Proteomes" id="UP000271624">
    <property type="component" value="Unassembled WGS sequence"/>
</dbReference>
<keyword evidence="1" id="KW-0547">Nucleotide-binding</keyword>
<evidence type="ECO:0000313" key="3">
    <source>
        <dbReference type="Proteomes" id="UP000271624"/>
    </source>
</evidence>
<reference evidence="2" key="1">
    <citation type="submission" date="2018-12" db="EMBL/GenBank/DDBJ databases">
        <authorList>
            <person name="Will S."/>
            <person name="Neumann-Schaal M."/>
            <person name="Henke P."/>
        </authorList>
    </citation>
    <scope>NUCLEOTIDE SEQUENCE</scope>
    <source>
        <strain evidence="2">PCC 7102</strain>
    </source>
</reference>
<feature type="binding site" evidence="1">
    <location>
        <position position="49"/>
    </location>
    <ligand>
        <name>ATP</name>
        <dbReference type="ChEBI" id="CHEBI:30616"/>
    </ligand>
</feature>